<reference evidence="1 2" key="1">
    <citation type="journal article" date="2018" name="Proc. Natl. Acad. Sci. U.S.A.">
        <title>Linking secondary metabolites to gene clusters through genome sequencing of six diverse Aspergillus species.</title>
        <authorList>
            <person name="Kaerboelling I."/>
            <person name="Vesth T.C."/>
            <person name="Frisvad J.C."/>
            <person name="Nybo J.L."/>
            <person name="Theobald S."/>
            <person name="Kuo A."/>
            <person name="Bowyer P."/>
            <person name="Matsuda Y."/>
            <person name="Mondo S."/>
            <person name="Lyhne E.K."/>
            <person name="Kogle M.E."/>
            <person name="Clum A."/>
            <person name="Lipzen A."/>
            <person name="Salamov A."/>
            <person name="Ngan C.Y."/>
            <person name="Daum C."/>
            <person name="Chiniquy J."/>
            <person name="Barry K."/>
            <person name="LaButti K."/>
            <person name="Haridas S."/>
            <person name="Simmons B.A."/>
            <person name="Magnuson J.K."/>
            <person name="Mortensen U.H."/>
            <person name="Larsen T.O."/>
            <person name="Grigoriev I.V."/>
            <person name="Baker S.E."/>
            <person name="Andersen M.R."/>
        </authorList>
    </citation>
    <scope>NUCLEOTIDE SEQUENCE [LARGE SCALE GENOMIC DNA]</scope>
    <source>
        <strain evidence="1 2">IBT 24754</strain>
    </source>
</reference>
<dbReference type="AlphaFoldDB" id="A0A2T5LU66"/>
<evidence type="ECO:0000313" key="2">
    <source>
        <dbReference type="Proteomes" id="UP000244073"/>
    </source>
</evidence>
<organism evidence="1 2">
    <name type="scientific">Aspergillus ochraceoroseus IBT 24754</name>
    <dbReference type="NCBI Taxonomy" id="1392256"/>
    <lineage>
        <taxon>Eukaryota</taxon>
        <taxon>Fungi</taxon>
        <taxon>Dikarya</taxon>
        <taxon>Ascomycota</taxon>
        <taxon>Pezizomycotina</taxon>
        <taxon>Eurotiomycetes</taxon>
        <taxon>Eurotiomycetidae</taxon>
        <taxon>Eurotiales</taxon>
        <taxon>Aspergillaceae</taxon>
        <taxon>Aspergillus</taxon>
        <taxon>Aspergillus subgen. Nidulantes</taxon>
    </lineage>
</organism>
<accession>A0A2T5LU66</accession>
<name>A0A2T5LU66_9EURO</name>
<dbReference type="EMBL" id="MSFN02000005">
    <property type="protein sequence ID" value="PTU19824.1"/>
    <property type="molecule type" value="Genomic_DNA"/>
</dbReference>
<comment type="caution">
    <text evidence="1">The sequence shown here is derived from an EMBL/GenBank/DDBJ whole genome shotgun (WGS) entry which is preliminary data.</text>
</comment>
<protein>
    <submittedName>
        <fullName evidence="1">Uncharacterized protein</fullName>
    </submittedName>
</protein>
<dbReference type="GeneID" id="63809593"/>
<sequence length="67" mass="7278">MMTMCYLQKSIRKLSLVTPLLLDCSSADPFIFSCWSGILDSSVAPCINSEPTVALGPHNVSRYLGVV</sequence>
<dbReference type="VEuPathDB" id="FungiDB:P175DRAFT_0256729"/>
<dbReference type="RefSeq" id="XP_040751216.1">
    <property type="nucleotide sequence ID" value="XM_040892711.1"/>
</dbReference>
<gene>
    <name evidence="1" type="ORF">P175DRAFT_0256729</name>
</gene>
<dbReference type="Proteomes" id="UP000244073">
    <property type="component" value="Unassembled WGS sequence"/>
</dbReference>
<proteinExistence type="predicted"/>
<evidence type="ECO:0000313" key="1">
    <source>
        <dbReference type="EMBL" id="PTU19824.1"/>
    </source>
</evidence>